<feature type="transmembrane region" description="Helical" evidence="1">
    <location>
        <begin position="29"/>
        <end position="53"/>
    </location>
</feature>
<organism evidence="2 3">
    <name type="scientific">Brachionus plicatilis</name>
    <name type="common">Marine rotifer</name>
    <name type="synonym">Brachionus muelleri</name>
    <dbReference type="NCBI Taxonomy" id="10195"/>
    <lineage>
        <taxon>Eukaryota</taxon>
        <taxon>Metazoa</taxon>
        <taxon>Spiralia</taxon>
        <taxon>Gnathifera</taxon>
        <taxon>Rotifera</taxon>
        <taxon>Eurotatoria</taxon>
        <taxon>Monogononta</taxon>
        <taxon>Pseudotrocha</taxon>
        <taxon>Ploima</taxon>
        <taxon>Brachionidae</taxon>
        <taxon>Brachionus</taxon>
    </lineage>
</organism>
<evidence type="ECO:0000313" key="3">
    <source>
        <dbReference type="Proteomes" id="UP000276133"/>
    </source>
</evidence>
<comment type="caution">
    <text evidence="2">The sequence shown here is derived from an EMBL/GenBank/DDBJ whole genome shotgun (WGS) entry which is preliminary data.</text>
</comment>
<keyword evidence="1" id="KW-0812">Transmembrane</keyword>
<protein>
    <recommendedName>
        <fullName evidence="4">Prion-like-(Q N-rich) domain-bearing 25</fullName>
    </recommendedName>
</protein>
<accession>A0A3M7SU66</accession>
<keyword evidence="1" id="KW-0472">Membrane</keyword>
<gene>
    <name evidence="2" type="ORF">BpHYR1_049859</name>
</gene>
<evidence type="ECO:0008006" key="4">
    <source>
        <dbReference type="Google" id="ProtNLM"/>
    </source>
</evidence>
<evidence type="ECO:0000313" key="2">
    <source>
        <dbReference type="EMBL" id="RNA39177.1"/>
    </source>
</evidence>
<proteinExistence type="predicted"/>
<dbReference type="AlphaFoldDB" id="A0A3M7SU66"/>
<keyword evidence="3" id="KW-1185">Reference proteome</keyword>
<sequence length="313" mass="36128">MDSSTHFNISEDAIKLQVLNNKKNQVPKWFVVSGLIIFVVSFAFMGVSLGIAITGQPKGLYNQSCSSRSCENQLETNHSTNLLSYDEICGQNDLCKQDEFLICSDSFKCTCSMDRYWDAKMSRCILKKRLNEACDGNECQSTLVCQSQVCKCPNAKMFFFDGKNCQPKLIFNQSCESSDECLDSENTICQNSKFMLSSKLYFETGSIMNLASLRTEDYNFRGLIVILIKLVFKLCGPFSLVTTLNIYLKKKNRNKPHDARCWRDKEKNNLKLIRLRIYKDCNTKLFKAVHNFYIIAVYCNPFRKKHKIFYTLY</sequence>
<keyword evidence="1" id="KW-1133">Transmembrane helix</keyword>
<dbReference type="Proteomes" id="UP000276133">
    <property type="component" value="Unassembled WGS sequence"/>
</dbReference>
<reference evidence="2 3" key="1">
    <citation type="journal article" date="2018" name="Sci. Rep.">
        <title>Genomic signatures of local adaptation to the degree of environmental predictability in rotifers.</title>
        <authorList>
            <person name="Franch-Gras L."/>
            <person name="Hahn C."/>
            <person name="Garcia-Roger E.M."/>
            <person name="Carmona M.J."/>
            <person name="Serra M."/>
            <person name="Gomez A."/>
        </authorList>
    </citation>
    <scope>NUCLEOTIDE SEQUENCE [LARGE SCALE GENOMIC DNA]</scope>
    <source>
        <strain evidence="2">HYR1</strain>
    </source>
</reference>
<dbReference type="EMBL" id="REGN01000776">
    <property type="protein sequence ID" value="RNA39177.1"/>
    <property type="molecule type" value="Genomic_DNA"/>
</dbReference>
<name>A0A3M7SU66_BRAPC</name>
<evidence type="ECO:0000256" key="1">
    <source>
        <dbReference type="SAM" id="Phobius"/>
    </source>
</evidence>